<evidence type="ECO:0000259" key="11">
    <source>
        <dbReference type="Pfam" id="PF04452"/>
    </source>
</evidence>
<dbReference type="GO" id="GO:0005737">
    <property type="term" value="C:cytoplasm"/>
    <property type="evidence" value="ECO:0007669"/>
    <property type="project" value="UniProtKB-SubCell"/>
</dbReference>
<keyword evidence="7 10" id="KW-0949">S-adenosyl-L-methionine</keyword>
<gene>
    <name evidence="13" type="ORF">FNU79_05515</name>
</gene>
<keyword evidence="5 10" id="KW-0489">Methyltransferase</keyword>
<dbReference type="SUPFAM" id="SSF88697">
    <property type="entry name" value="PUA domain-like"/>
    <property type="match status" value="1"/>
</dbReference>
<dbReference type="NCBIfam" id="NF008706">
    <property type="entry name" value="PRK11713.7-1"/>
    <property type="match status" value="1"/>
</dbReference>
<comment type="catalytic activity">
    <reaction evidence="9 10">
        <text>uridine(1498) in 16S rRNA + S-adenosyl-L-methionine = N(3)-methyluridine(1498) in 16S rRNA + S-adenosyl-L-homocysteine + H(+)</text>
        <dbReference type="Rhea" id="RHEA:42920"/>
        <dbReference type="Rhea" id="RHEA-COMP:10283"/>
        <dbReference type="Rhea" id="RHEA-COMP:10284"/>
        <dbReference type="ChEBI" id="CHEBI:15378"/>
        <dbReference type="ChEBI" id="CHEBI:57856"/>
        <dbReference type="ChEBI" id="CHEBI:59789"/>
        <dbReference type="ChEBI" id="CHEBI:65315"/>
        <dbReference type="ChEBI" id="CHEBI:74502"/>
        <dbReference type="EC" id="2.1.1.193"/>
    </reaction>
</comment>
<dbReference type="GO" id="GO:0070475">
    <property type="term" value="P:rRNA base methylation"/>
    <property type="evidence" value="ECO:0007669"/>
    <property type="project" value="TreeGrafter"/>
</dbReference>
<accession>A0A553V4F5</accession>
<evidence type="ECO:0000313" key="14">
    <source>
        <dbReference type="Proteomes" id="UP000316092"/>
    </source>
</evidence>
<dbReference type="InterPro" id="IPR006700">
    <property type="entry name" value="RsmE"/>
</dbReference>
<name>A0A553V4F5_9DEIO</name>
<keyword evidence="4 10" id="KW-0698">rRNA processing</keyword>
<keyword evidence="14" id="KW-1185">Reference proteome</keyword>
<reference evidence="13 14" key="1">
    <citation type="submission" date="2019-07" db="EMBL/GenBank/DDBJ databases">
        <title>Deinococcus detaillus sp. nov., isolated from humus soil in Antarctica.</title>
        <authorList>
            <person name="Zhang K."/>
        </authorList>
    </citation>
    <scope>NUCLEOTIDE SEQUENCE [LARGE SCALE GENOMIC DNA]</scope>
    <source>
        <strain evidence="13 14">H1</strain>
    </source>
</reference>
<dbReference type="InterPro" id="IPR029028">
    <property type="entry name" value="Alpha/beta_knot_MTases"/>
</dbReference>
<dbReference type="Proteomes" id="UP000316092">
    <property type="component" value="Unassembled WGS sequence"/>
</dbReference>
<protein>
    <recommendedName>
        <fullName evidence="10">Ribosomal RNA small subunit methyltransferase E</fullName>
        <ecNumber evidence="10">2.1.1.193</ecNumber>
    </recommendedName>
</protein>
<evidence type="ECO:0000256" key="6">
    <source>
        <dbReference type="ARBA" id="ARBA00022679"/>
    </source>
</evidence>
<dbReference type="PANTHER" id="PTHR30027">
    <property type="entry name" value="RIBOSOMAL RNA SMALL SUBUNIT METHYLTRANSFERASE E"/>
    <property type="match status" value="1"/>
</dbReference>
<evidence type="ECO:0000256" key="5">
    <source>
        <dbReference type="ARBA" id="ARBA00022603"/>
    </source>
</evidence>
<dbReference type="Gene3D" id="3.40.1280.10">
    <property type="match status" value="1"/>
</dbReference>
<comment type="function">
    <text evidence="8 10">Specifically methylates the N3 position of the uracil ring of uridine 1498 (m3U1498) in 16S rRNA. Acts on the fully assembled 30S ribosomal subunit.</text>
</comment>
<evidence type="ECO:0000256" key="9">
    <source>
        <dbReference type="ARBA" id="ARBA00047944"/>
    </source>
</evidence>
<dbReference type="Pfam" id="PF20260">
    <property type="entry name" value="PUA_4"/>
    <property type="match status" value="1"/>
</dbReference>
<evidence type="ECO:0000256" key="4">
    <source>
        <dbReference type="ARBA" id="ARBA00022552"/>
    </source>
</evidence>
<dbReference type="OrthoDB" id="9815641at2"/>
<comment type="subcellular location">
    <subcellularLocation>
        <location evidence="1 10">Cytoplasm</location>
    </subcellularLocation>
</comment>
<dbReference type="EMBL" id="VKDB01000003">
    <property type="protein sequence ID" value="TSA87339.1"/>
    <property type="molecule type" value="Genomic_DNA"/>
</dbReference>
<dbReference type="GO" id="GO:0070042">
    <property type="term" value="F:rRNA (uridine-N3-)-methyltransferase activity"/>
    <property type="evidence" value="ECO:0007669"/>
    <property type="project" value="TreeGrafter"/>
</dbReference>
<evidence type="ECO:0000313" key="13">
    <source>
        <dbReference type="EMBL" id="TSA87339.1"/>
    </source>
</evidence>
<dbReference type="PIRSF" id="PIRSF015601">
    <property type="entry name" value="MTase_slr0722"/>
    <property type="match status" value="1"/>
</dbReference>
<dbReference type="EC" id="2.1.1.193" evidence="10"/>
<dbReference type="InterPro" id="IPR029026">
    <property type="entry name" value="tRNA_m1G_MTases_N"/>
</dbReference>
<evidence type="ECO:0000256" key="2">
    <source>
        <dbReference type="ARBA" id="ARBA00005528"/>
    </source>
</evidence>
<dbReference type="InterPro" id="IPR015947">
    <property type="entry name" value="PUA-like_sf"/>
</dbReference>
<comment type="similarity">
    <text evidence="2 10">Belongs to the RNA methyltransferase RsmE family.</text>
</comment>
<comment type="caution">
    <text evidence="13">The sequence shown here is derived from an EMBL/GenBank/DDBJ whole genome shotgun (WGS) entry which is preliminary data.</text>
</comment>
<evidence type="ECO:0000256" key="1">
    <source>
        <dbReference type="ARBA" id="ARBA00004496"/>
    </source>
</evidence>
<evidence type="ECO:0000256" key="3">
    <source>
        <dbReference type="ARBA" id="ARBA00022490"/>
    </source>
</evidence>
<dbReference type="SUPFAM" id="SSF75217">
    <property type="entry name" value="alpha/beta knot"/>
    <property type="match status" value="1"/>
</dbReference>
<feature type="domain" description="Ribosomal RNA small subunit methyltransferase E methyltransferase" evidence="11">
    <location>
        <begin position="73"/>
        <end position="227"/>
    </location>
</feature>
<organism evidence="13 14">
    <name type="scientific">Deinococcus detaillensis</name>
    <dbReference type="NCBI Taxonomy" id="2592048"/>
    <lineage>
        <taxon>Bacteria</taxon>
        <taxon>Thermotogati</taxon>
        <taxon>Deinococcota</taxon>
        <taxon>Deinococci</taxon>
        <taxon>Deinococcales</taxon>
        <taxon>Deinococcaceae</taxon>
        <taxon>Deinococcus</taxon>
    </lineage>
</organism>
<dbReference type="InterPro" id="IPR046886">
    <property type="entry name" value="RsmE_MTase_dom"/>
</dbReference>
<dbReference type="Pfam" id="PF04452">
    <property type="entry name" value="Methyltrans_RNA"/>
    <property type="match status" value="1"/>
</dbReference>
<dbReference type="CDD" id="cd18084">
    <property type="entry name" value="RsmE-like"/>
    <property type="match status" value="1"/>
</dbReference>
<proteinExistence type="inferred from homology"/>
<keyword evidence="3 10" id="KW-0963">Cytoplasm</keyword>
<keyword evidence="6 10" id="KW-0808">Transferase</keyword>
<sequence>MARHRHRVKVAALSEQMELSAAEFKHLAVMRLSVGDSVEVFDGSGEAGEAELIHLDAFSAALRLLSRQDSAAEYPQPVTLAIALLKGDKLSDVVRAGTELGVSTFQLLRTRYADVPDIGDNKLIRLRRVAEEAAKQSQRAVVPGVLAPLPLSALSAAGQCFYAHPGSPGKLLEQVTWTSALTLISGPEGGFAPEDLAQLSRLGAAPITLGPRILRAETAPLALLGALAASGV</sequence>
<evidence type="ECO:0000259" key="12">
    <source>
        <dbReference type="Pfam" id="PF20260"/>
    </source>
</evidence>
<dbReference type="PANTHER" id="PTHR30027:SF3">
    <property type="entry name" value="16S RRNA (URACIL(1498)-N(3))-METHYLTRANSFERASE"/>
    <property type="match status" value="1"/>
</dbReference>
<evidence type="ECO:0000256" key="7">
    <source>
        <dbReference type="ARBA" id="ARBA00022691"/>
    </source>
</evidence>
<feature type="domain" description="Ribosomal RNA small subunit methyltransferase E PUA-like" evidence="12">
    <location>
        <begin position="20"/>
        <end position="56"/>
    </location>
</feature>
<dbReference type="AlphaFoldDB" id="A0A553V4F5"/>
<evidence type="ECO:0000256" key="10">
    <source>
        <dbReference type="PIRNR" id="PIRNR015601"/>
    </source>
</evidence>
<dbReference type="NCBIfam" id="TIGR00046">
    <property type="entry name" value="RsmE family RNA methyltransferase"/>
    <property type="match status" value="1"/>
</dbReference>
<dbReference type="RefSeq" id="WP_143719878.1">
    <property type="nucleotide sequence ID" value="NZ_VKDB01000003.1"/>
</dbReference>
<evidence type="ECO:0000256" key="8">
    <source>
        <dbReference type="ARBA" id="ARBA00025699"/>
    </source>
</evidence>
<dbReference type="InterPro" id="IPR046887">
    <property type="entry name" value="RsmE_PUA-like"/>
</dbReference>